<accession>A0ABY7LRS7</accession>
<feature type="transmembrane region" description="Helical" evidence="1">
    <location>
        <begin position="392"/>
        <end position="410"/>
    </location>
</feature>
<protein>
    <recommendedName>
        <fullName evidence="4">Glycosyltransferase RgtA/B/C/D-like domain-containing protein</fullName>
    </recommendedName>
</protein>
<evidence type="ECO:0008006" key="4">
    <source>
        <dbReference type="Google" id="ProtNLM"/>
    </source>
</evidence>
<keyword evidence="3" id="KW-1185">Reference proteome</keyword>
<gene>
    <name evidence="2" type="ORF">O3303_03635</name>
</gene>
<feature type="transmembrane region" description="Helical" evidence="1">
    <location>
        <begin position="416"/>
        <end position="437"/>
    </location>
</feature>
<feature type="transmembrane region" description="Helical" evidence="1">
    <location>
        <begin position="28"/>
        <end position="47"/>
    </location>
</feature>
<feature type="transmembrane region" description="Helical" evidence="1">
    <location>
        <begin position="138"/>
        <end position="157"/>
    </location>
</feature>
<feature type="transmembrane region" description="Helical" evidence="1">
    <location>
        <begin position="111"/>
        <end position="132"/>
    </location>
</feature>
<feature type="transmembrane region" description="Helical" evidence="1">
    <location>
        <begin position="169"/>
        <end position="191"/>
    </location>
</feature>
<sequence>MAVPPASLSGFAPHAAVPPGPGLLRREWPLPVRVLVVLVLYGGYFLLGGGLTGERMPYDAGHYWELAVALKDPATGFSLLNFQDPTRGYCAALLQFPALIVRFITHCSMPVAAKITGVAWATLLYAWLLPALWRSMGLGRVAGGRWLLLLLLGFAFWRDHFSFSMADMPALSLLLLALWALSRVGLGWWLLAGLSLAVSCNSRPAYLAAVPAVLGLAVWWSLRHGRRHGRSRWTVLLLGMALVLAPQWQINRRYYGQNTPLVLARVNPTDTTPLYLRQLTWGTRVLRYDTSLQQRLIYADPAGLAVLRAEGIREYGSYGQFLGILLHHPFDYTVRYLRHLFNGLDVQQPAPYLIRDYGPERPWVQLLNYTALGVGLLTLLRRPTRWLTWPRALLLLALLLPCMAGIPTAIECRFLLPLHLLLLAVAAFGFSPSYWQWLLRGRPGRARAVVLVAGLWLGGCFWLSAATFRNLQPDHGKSLVDD</sequence>
<dbReference type="Proteomes" id="UP001211005">
    <property type="component" value="Chromosome"/>
</dbReference>
<name>A0ABY7LRS7_9BACT</name>
<evidence type="ECO:0000313" key="3">
    <source>
        <dbReference type="Proteomes" id="UP001211005"/>
    </source>
</evidence>
<dbReference type="EMBL" id="CP114767">
    <property type="protein sequence ID" value="WBA42656.1"/>
    <property type="molecule type" value="Genomic_DNA"/>
</dbReference>
<feature type="transmembrane region" description="Helical" evidence="1">
    <location>
        <begin position="233"/>
        <end position="250"/>
    </location>
</feature>
<reference evidence="2 3" key="1">
    <citation type="submission" date="2022-12" db="EMBL/GenBank/DDBJ databases">
        <title>Hymenobacter canadensis sp. nov. isolated from lake water of the Cambridge Bay, Canada.</title>
        <authorList>
            <person name="Kim W.H."/>
            <person name="Lee Y.M."/>
        </authorList>
    </citation>
    <scope>NUCLEOTIDE SEQUENCE [LARGE SCALE GENOMIC DNA]</scope>
    <source>
        <strain evidence="2 3">PAMC 29467</strain>
    </source>
</reference>
<feature type="transmembrane region" description="Helical" evidence="1">
    <location>
        <begin position="363"/>
        <end position="380"/>
    </location>
</feature>
<evidence type="ECO:0000256" key="1">
    <source>
        <dbReference type="SAM" id="Phobius"/>
    </source>
</evidence>
<feature type="transmembrane region" description="Helical" evidence="1">
    <location>
        <begin position="203"/>
        <end position="221"/>
    </location>
</feature>
<proteinExistence type="predicted"/>
<feature type="transmembrane region" description="Helical" evidence="1">
    <location>
        <begin position="449"/>
        <end position="468"/>
    </location>
</feature>
<dbReference type="RefSeq" id="WP_269560707.1">
    <property type="nucleotide sequence ID" value="NZ_CP114767.1"/>
</dbReference>
<evidence type="ECO:0000313" key="2">
    <source>
        <dbReference type="EMBL" id="WBA42656.1"/>
    </source>
</evidence>
<keyword evidence="1" id="KW-0472">Membrane</keyword>
<keyword evidence="1" id="KW-1133">Transmembrane helix</keyword>
<keyword evidence="1" id="KW-0812">Transmembrane</keyword>
<organism evidence="2 3">
    <name type="scientific">Hymenobacter canadensis</name>
    <dbReference type="NCBI Taxonomy" id="2999067"/>
    <lineage>
        <taxon>Bacteria</taxon>
        <taxon>Pseudomonadati</taxon>
        <taxon>Bacteroidota</taxon>
        <taxon>Cytophagia</taxon>
        <taxon>Cytophagales</taxon>
        <taxon>Hymenobacteraceae</taxon>
        <taxon>Hymenobacter</taxon>
    </lineage>
</organism>